<gene>
    <name evidence="2" type="ORF">MNBD_BACTEROID07-1268</name>
</gene>
<feature type="non-terminal residue" evidence="2">
    <location>
        <position position="46"/>
    </location>
</feature>
<sequence>MISKLNTQDNDYKNPPLHPLQGGESNNTHIINKLLNYKHMKRNLPF</sequence>
<feature type="region of interest" description="Disordered" evidence="1">
    <location>
        <begin position="1"/>
        <end position="25"/>
    </location>
</feature>
<evidence type="ECO:0000313" key="2">
    <source>
        <dbReference type="EMBL" id="VAW29748.1"/>
    </source>
</evidence>
<dbReference type="EMBL" id="UOET01000419">
    <property type="protein sequence ID" value="VAW29748.1"/>
    <property type="molecule type" value="Genomic_DNA"/>
</dbReference>
<name>A0A3B0UGP6_9ZZZZ</name>
<accession>A0A3B0UGP6</accession>
<protein>
    <submittedName>
        <fullName evidence="2">Uncharacterized protein</fullName>
    </submittedName>
</protein>
<dbReference type="AlphaFoldDB" id="A0A3B0UGP6"/>
<proteinExistence type="predicted"/>
<reference evidence="2" key="1">
    <citation type="submission" date="2018-06" db="EMBL/GenBank/DDBJ databases">
        <authorList>
            <person name="Zhirakovskaya E."/>
        </authorList>
    </citation>
    <scope>NUCLEOTIDE SEQUENCE</scope>
</reference>
<evidence type="ECO:0000256" key="1">
    <source>
        <dbReference type="SAM" id="MobiDB-lite"/>
    </source>
</evidence>
<organism evidence="2">
    <name type="scientific">hydrothermal vent metagenome</name>
    <dbReference type="NCBI Taxonomy" id="652676"/>
    <lineage>
        <taxon>unclassified sequences</taxon>
        <taxon>metagenomes</taxon>
        <taxon>ecological metagenomes</taxon>
    </lineage>
</organism>